<dbReference type="OrthoDB" id="5918037at2"/>
<feature type="domain" description="Antitoxin Xre/MbcA/ParS-like toxin-binding" evidence="2">
    <location>
        <begin position="56"/>
        <end position="105"/>
    </location>
</feature>
<organism evidence="3">
    <name type="scientific">Rhodopseudomonas palustris (strain BisB18)</name>
    <dbReference type="NCBI Taxonomy" id="316056"/>
    <lineage>
        <taxon>Bacteria</taxon>
        <taxon>Pseudomonadati</taxon>
        <taxon>Pseudomonadota</taxon>
        <taxon>Alphaproteobacteria</taxon>
        <taxon>Hyphomicrobiales</taxon>
        <taxon>Nitrobacteraceae</taxon>
        <taxon>Rhodopseudomonas</taxon>
    </lineage>
</organism>
<proteinExistence type="predicted"/>
<dbReference type="EMBL" id="CP000301">
    <property type="protein sequence ID" value="ABD86958.1"/>
    <property type="molecule type" value="Genomic_DNA"/>
</dbReference>
<evidence type="ECO:0000259" key="2">
    <source>
        <dbReference type="Pfam" id="PF09722"/>
    </source>
</evidence>
<reference evidence="3" key="1">
    <citation type="submission" date="2006-03" db="EMBL/GenBank/DDBJ databases">
        <title>Complete sequence of Rhodopseudomonas palustris BisB18.</title>
        <authorList>
            <consortium name="US DOE Joint Genome Institute"/>
            <person name="Copeland A."/>
            <person name="Lucas S."/>
            <person name="Lapidus A."/>
            <person name="Barry K."/>
            <person name="Detter J.C."/>
            <person name="Glavina del Rio T."/>
            <person name="Hammon N."/>
            <person name="Israni S."/>
            <person name="Dalin E."/>
            <person name="Tice H."/>
            <person name="Pitluck S."/>
            <person name="Chain P."/>
            <person name="Malfatti S."/>
            <person name="Shin M."/>
            <person name="Vergez L."/>
            <person name="Schmutz J."/>
            <person name="Larimer F."/>
            <person name="Land M."/>
            <person name="Hauser L."/>
            <person name="Pelletier D.A."/>
            <person name="Kyrpides N."/>
            <person name="Anderson I."/>
            <person name="Oda Y."/>
            <person name="Harwood C.S."/>
            <person name="Richardson P."/>
        </authorList>
    </citation>
    <scope>NUCLEOTIDE SEQUENCE [LARGE SCALE GENOMIC DNA]</scope>
    <source>
        <strain evidence="3">BisB18</strain>
    </source>
</reference>
<dbReference type="HOGENOM" id="CLU_2181909_0_0_5"/>
<name>Q219H8_RHOPB</name>
<dbReference type="KEGG" id="rpc:RPC_1396"/>
<feature type="region of interest" description="Disordered" evidence="1">
    <location>
        <begin position="14"/>
        <end position="38"/>
    </location>
</feature>
<gene>
    <name evidence="3" type="ordered locus">RPC_1396</name>
</gene>
<dbReference type="Pfam" id="PF09722">
    <property type="entry name" value="Xre_MbcA_ParS_C"/>
    <property type="match status" value="1"/>
</dbReference>
<evidence type="ECO:0000313" key="3">
    <source>
        <dbReference type="EMBL" id="ABD86958.1"/>
    </source>
</evidence>
<dbReference type="RefSeq" id="WP_011471863.1">
    <property type="nucleotide sequence ID" value="NC_007925.1"/>
</dbReference>
<dbReference type="STRING" id="316056.RPC_1396"/>
<dbReference type="InterPro" id="IPR024467">
    <property type="entry name" value="Xre/MbcA/ParS-like_toxin-bd"/>
</dbReference>
<evidence type="ECO:0000256" key="1">
    <source>
        <dbReference type="SAM" id="MobiDB-lite"/>
    </source>
</evidence>
<dbReference type="AlphaFoldDB" id="Q219H8"/>
<protein>
    <recommendedName>
        <fullName evidence="2">Antitoxin Xre/MbcA/ParS-like toxin-binding domain-containing protein</fullName>
    </recommendedName>
</protein>
<sequence length="108" mass="11875">MAPTTRAEIYEDLKERRRRGKQAGEALTPTTSGRPLHGVSMTSAASMMALEIYALADRVFGDESKAEAWLERPNASMSGQRPIDLMQDQLGAAVVRETLEQIDHGIFA</sequence>
<accession>Q219H8</accession>